<dbReference type="InterPro" id="IPR011990">
    <property type="entry name" value="TPR-like_helical_dom_sf"/>
</dbReference>
<evidence type="ECO:0000313" key="4">
    <source>
        <dbReference type="Proteomes" id="UP000326354"/>
    </source>
</evidence>
<keyword evidence="1" id="KW-0472">Membrane</keyword>
<dbReference type="GO" id="GO:0004672">
    <property type="term" value="F:protein kinase activity"/>
    <property type="evidence" value="ECO:0007669"/>
    <property type="project" value="InterPro"/>
</dbReference>
<dbReference type="InterPro" id="IPR011009">
    <property type="entry name" value="Kinase-like_dom_sf"/>
</dbReference>
<dbReference type="PROSITE" id="PS50011">
    <property type="entry name" value="PROTEIN_KINASE_DOM"/>
    <property type="match status" value="1"/>
</dbReference>
<gene>
    <name evidence="3" type="ORF">UABAM_02756</name>
</gene>
<dbReference type="InterPro" id="IPR006597">
    <property type="entry name" value="Sel1-like"/>
</dbReference>
<evidence type="ECO:0000256" key="1">
    <source>
        <dbReference type="SAM" id="Phobius"/>
    </source>
</evidence>
<dbReference type="SUPFAM" id="SSF56112">
    <property type="entry name" value="Protein kinase-like (PK-like)"/>
    <property type="match status" value="1"/>
</dbReference>
<dbReference type="GO" id="GO:0005524">
    <property type="term" value="F:ATP binding"/>
    <property type="evidence" value="ECO:0007669"/>
    <property type="project" value="InterPro"/>
</dbReference>
<dbReference type="KEGG" id="uam:UABAM_02756"/>
<feature type="domain" description="Protein kinase" evidence="2">
    <location>
        <begin position="1"/>
        <end position="260"/>
    </location>
</feature>
<dbReference type="Gene3D" id="1.10.510.10">
    <property type="entry name" value="Transferase(Phosphotransferase) domain 1"/>
    <property type="match status" value="1"/>
</dbReference>
<keyword evidence="3" id="KW-0808">Transferase</keyword>
<dbReference type="Gene3D" id="1.25.40.10">
    <property type="entry name" value="Tetratricopeptide repeat domain"/>
    <property type="match status" value="1"/>
</dbReference>
<keyword evidence="1" id="KW-1133">Transmembrane helix</keyword>
<dbReference type="SUPFAM" id="SSF81901">
    <property type="entry name" value="HCP-like"/>
    <property type="match status" value="2"/>
</dbReference>
<reference evidence="3 4" key="1">
    <citation type="submission" date="2019-08" db="EMBL/GenBank/DDBJ databases">
        <title>Complete genome sequence of Candidatus Uab amorphum.</title>
        <authorList>
            <person name="Shiratori T."/>
            <person name="Suzuki S."/>
            <person name="Kakizawa Y."/>
            <person name="Ishida K."/>
        </authorList>
    </citation>
    <scope>NUCLEOTIDE SEQUENCE [LARGE SCALE GENOMIC DNA]</scope>
    <source>
        <strain evidence="3 4">SRT547</strain>
    </source>
</reference>
<dbReference type="Proteomes" id="UP000326354">
    <property type="component" value="Chromosome"/>
</dbReference>
<dbReference type="PANTHER" id="PTHR44167:SF24">
    <property type="entry name" value="SERINE_THREONINE-PROTEIN KINASE CHK2"/>
    <property type="match status" value="1"/>
</dbReference>
<evidence type="ECO:0000259" key="2">
    <source>
        <dbReference type="PROSITE" id="PS50011"/>
    </source>
</evidence>
<dbReference type="SMART" id="SM00220">
    <property type="entry name" value="S_TKc"/>
    <property type="match status" value="1"/>
</dbReference>
<dbReference type="PROSITE" id="PS00108">
    <property type="entry name" value="PROTEIN_KINASE_ST"/>
    <property type="match status" value="1"/>
</dbReference>
<name>A0A5S9F357_UABAM</name>
<keyword evidence="3" id="KW-0418">Kinase</keyword>
<protein>
    <submittedName>
        <fullName evidence="3">Protein kinase</fullName>
    </submittedName>
</protein>
<dbReference type="InterPro" id="IPR000719">
    <property type="entry name" value="Prot_kinase_dom"/>
</dbReference>
<dbReference type="PANTHER" id="PTHR44167">
    <property type="entry name" value="OVARIAN-SPECIFIC SERINE/THREONINE-PROTEIN KINASE LOK-RELATED"/>
    <property type="match status" value="1"/>
</dbReference>
<keyword evidence="4" id="KW-1185">Reference proteome</keyword>
<dbReference type="SMART" id="SM00671">
    <property type="entry name" value="SEL1"/>
    <property type="match status" value="4"/>
</dbReference>
<accession>A0A5S9F357</accession>
<dbReference type="InterPro" id="IPR008271">
    <property type="entry name" value="Ser/Thr_kinase_AS"/>
</dbReference>
<dbReference type="CDD" id="cd14014">
    <property type="entry name" value="STKc_PknB_like"/>
    <property type="match status" value="1"/>
</dbReference>
<proteinExistence type="predicted"/>
<sequence length="740" mass="84819">MYLATDSKHQDRKVAVKVIHPQNLGTGDCLQRLKREARYLLRLSHPNIVQLYDFFEDNKQFFLVMEYIEGVTLEEVFLSGEPLSIEEKFMISYQLVSAIHTMNSAELIHRDIKPSNIIYIAKRRQIKLVDLGIAKSISTQNHTCSLTKTNAILGTPGYMSPEQVNGDTTDKSDVFTTATVIYQLFANLCESPFLGTNNLNTMLKVSTQELTRLKDVAKEEIPHIVKLSHIVEQALCKDPRRRISIDNFYDEIRGITSKYLPTNETCIVEPRVSRKSWRFVKEQKSPKPWSLYIMLSLTLILGGSLALIFWGFAQHTQQESLEKFTEIMQYFSQRKFEKAWSENEKFLTQSPQEPYLWMLKSFMLHDGMGTRRQLYESKRIAKKWYKKLPQNTKYTHYFLAKCYFHGLGVAQDLPTALIYARKASLKAFPLAFTCLGEIYLKLKNNPAAFRAFTSGTNLGCVEAKRQLAMFHLHGKVVARNGQIALELLQESFRGGNIFASNSIGFIYYNGTTLVPKDQVMGETWFIKGANLRDPICLNNMASIYLQEHGTAQQRKTLVEISEMFTSAAQNNCDLAMRALGNMCLRKFERPYQGLFWLFRSILHGNNLAKNDLIALAKHTPRKKIRVQILLGNNYARYVLGHWLIKRLGKPTKGMYWLIQAHLNDTQQLGIIDDIVMQQEGGNIFPSSHSQIKEGAVVLGFFYEKGIGVDMDVEKAQEYYKKAVELGEDSPKILQKIHTTK</sequence>
<keyword evidence="1" id="KW-0812">Transmembrane</keyword>
<dbReference type="Pfam" id="PF00069">
    <property type="entry name" value="Pkinase"/>
    <property type="match status" value="1"/>
</dbReference>
<evidence type="ECO:0000313" key="3">
    <source>
        <dbReference type="EMBL" id="BBM84397.1"/>
    </source>
</evidence>
<feature type="transmembrane region" description="Helical" evidence="1">
    <location>
        <begin position="291"/>
        <end position="313"/>
    </location>
</feature>
<dbReference type="AlphaFoldDB" id="A0A5S9F357"/>
<dbReference type="EMBL" id="AP019860">
    <property type="protein sequence ID" value="BBM84397.1"/>
    <property type="molecule type" value="Genomic_DNA"/>
</dbReference>
<organism evidence="3 4">
    <name type="scientific">Uabimicrobium amorphum</name>
    <dbReference type="NCBI Taxonomy" id="2596890"/>
    <lineage>
        <taxon>Bacteria</taxon>
        <taxon>Pseudomonadati</taxon>
        <taxon>Planctomycetota</taxon>
        <taxon>Candidatus Uabimicrobiia</taxon>
        <taxon>Candidatus Uabimicrobiales</taxon>
        <taxon>Candidatus Uabimicrobiaceae</taxon>
        <taxon>Candidatus Uabimicrobium</taxon>
    </lineage>
</organism>
<dbReference type="Pfam" id="PF08238">
    <property type="entry name" value="Sel1"/>
    <property type="match status" value="4"/>
</dbReference>